<evidence type="ECO:0000256" key="5">
    <source>
        <dbReference type="ARBA" id="ARBA00022967"/>
    </source>
</evidence>
<comment type="similarity">
    <text evidence="2">Belongs to the complex I 75 kDa subunit family.</text>
</comment>
<gene>
    <name evidence="11" type="primary">nad11b</name>
</gene>
<keyword evidence="4" id="KW-0479">Metal-binding</keyword>
<keyword evidence="8" id="KW-0520">NAD</keyword>
<evidence type="ECO:0000256" key="1">
    <source>
        <dbReference type="ARBA" id="ARBA00001966"/>
    </source>
</evidence>
<dbReference type="GO" id="GO:0016020">
    <property type="term" value="C:membrane"/>
    <property type="evidence" value="ECO:0007669"/>
    <property type="project" value="TreeGrafter"/>
</dbReference>
<evidence type="ECO:0000256" key="9">
    <source>
        <dbReference type="ARBA" id="ARBA00034078"/>
    </source>
</evidence>
<evidence type="ECO:0000256" key="2">
    <source>
        <dbReference type="ARBA" id="ARBA00005404"/>
    </source>
</evidence>
<dbReference type="PROSITE" id="PS51669">
    <property type="entry name" value="4FE4S_MOW_BIS_MGD"/>
    <property type="match status" value="1"/>
</dbReference>
<keyword evidence="6" id="KW-0408">Iron</keyword>
<name>A0A2R4A3N9_9STRA</name>
<dbReference type="Pfam" id="PF22151">
    <property type="entry name" value="Fer4_NDSU1"/>
    <property type="match status" value="1"/>
</dbReference>
<dbReference type="PANTHER" id="PTHR43105">
    <property type="entry name" value="RESPIRATORY NITRATE REDUCTASE"/>
    <property type="match status" value="1"/>
</dbReference>
<dbReference type="InterPro" id="IPR006963">
    <property type="entry name" value="Mopterin_OxRdtase_4Fe-4S_dom"/>
</dbReference>
<dbReference type="AlphaFoldDB" id="A0A2R4A3N9"/>
<accession>A0A2R4A3N9</accession>
<dbReference type="PANTHER" id="PTHR43105:SF13">
    <property type="entry name" value="NADH-UBIQUINONE OXIDOREDUCTASE 75 KDA SUBUNIT, MITOCHONDRIAL"/>
    <property type="match status" value="1"/>
</dbReference>
<evidence type="ECO:0000256" key="8">
    <source>
        <dbReference type="ARBA" id="ARBA00023027"/>
    </source>
</evidence>
<evidence type="ECO:0000259" key="10">
    <source>
        <dbReference type="PROSITE" id="PS51669"/>
    </source>
</evidence>
<keyword evidence="5" id="KW-1278">Translocase</keyword>
<sequence length="542" mass="62763">MGALTLKSFPFELRGWDIEKFESIDPTDGFGINTRVYISKQQIVQIEPDHSETTTNPWLSDKGRQFFDGIFGAWNNAKAQDNHLILKKESWQRNIKTLLKTLYLFEHCTAKTKTAHFLTIVVENLGIETLSLLKIVEQRYSFIKLRRAENLKTPNDLETSFQINTATNPNVLKSTTLCLLVANNPRYEGYNLNLKLRQRYLKGNFKCLTLGSAIDLTFPTTVVGTNVKVIKEITEGNSFVCQDIKTAAKPLIIFGNELYKRADNKTVVEMFKTFQSTNIFSQTWNGLNTLNTTLTETGMQSVGNFLPLTKKDFNELSSFYFINVDAQSIPNLKKVAEIKLLDYNEIKNSKQFKIQELFLDQNSRTKNNETFAVNFFKTKDNREYNFLPVKMFYENEETFLNTEGLIKRTNKLITRQKTRESWKLLRNLFNHFKNEYTSLNLKNQLVISFNITKQANFSNFLNFHHSAVEKLDSITPSLITQNQPFFINQLSNFKPKSIKLQNTKSKYWLDDFFTGGKDAYSRNSLVLSNCSKILRTQSTNFF</sequence>
<dbReference type="Pfam" id="PF00384">
    <property type="entry name" value="Molybdopterin"/>
    <property type="match status" value="1"/>
</dbReference>
<evidence type="ECO:0000256" key="7">
    <source>
        <dbReference type="ARBA" id="ARBA00023014"/>
    </source>
</evidence>
<evidence type="ECO:0000313" key="11">
    <source>
        <dbReference type="EMBL" id="AVR57688.1"/>
    </source>
</evidence>
<keyword evidence="7" id="KW-0411">Iron-sulfur</keyword>
<geneLocation type="mitochondrion" evidence="11"/>
<evidence type="ECO:0000256" key="4">
    <source>
        <dbReference type="ARBA" id="ARBA00022723"/>
    </source>
</evidence>
<protein>
    <submittedName>
        <fullName evidence="11">NADH dehydrogenase subunit 11-b</fullName>
    </submittedName>
</protein>
<keyword evidence="3" id="KW-0004">4Fe-4S</keyword>
<evidence type="ECO:0000256" key="3">
    <source>
        <dbReference type="ARBA" id="ARBA00022485"/>
    </source>
</evidence>
<comment type="cofactor">
    <cofactor evidence="9">
        <name>[2Fe-2S] cluster</name>
        <dbReference type="ChEBI" id="CHEBI:190135"/>
    </cofactor>
</comment>
<dbReference type="InterPro" id="IPR006656">
    <property type="entry name" value="Mopterin_OxRdtase"/>
</dbReference>
<feature type="domain" description="4Fe-4S Mo/W bis-MGD-type" evidence="10">
    <location>
        <begin position="18"/>
        <end position="74"/>
    </location>
</feature>
<dbReference type="GO" id="GO:0046872">
    <property type="term" value="F:metal ion binding"/>
    <property type="evidence" value="ECO:0007669"/>
    <property type="project" value="UniProtKB-KW"/>
</dbReference>
<evidence type="ECO:0000256" key="6">
    <source>
        <dbReference type="ARBA" id="ARBA00023004"/>
    </source>
</evidence>
<proteinExistence type="inferred from homology"/>
<organism evidence="11">
    <name type="scientific">Halamphora calidilacuna</name>
    <dbReference type="NCBI Taxonomy" id="2133758"/>
    <lineage>
        <taxon>Eukaryota</taxon>
        <taxon>Sar</taxon>
        <taxon>Stramenopiles</taxon>
        <taxon>Ochrophyta</taxon>
        <taxon>Bacillariophyta</taxon>
        <taxon>Bacillariophyceae</taxon>
        <taxon>Bacillariophycidae</taxon>
        <taxon>Naviculales</taxon>
        <taxon>Amphipleuraceae</taxon>
        <taxon>Halamphora</taxon>
    </lineage>
</organism>
<dbReference type="SUPFAM" id="SSF53706">
    <property type="entry name" value="Formate dehydrogenase/DMSO reductase, domains 1-3"/>
    <property type="match status" value="2"/>
</dbReference>
<comment type="cofactor">
    <cofactor evidence="1">
        <name>[4Fe-4S] cluster</name>
        <dbReference type="ChEBI" id="CHEBI:49883"/>
    </cofactor>
</comment>
<dbReference type="EMBL" id="MF997424">
    <property type="protein sequence ID" value="AVR57688.1"/>
    <property type="molecule type" value="Genomic_DNA"/>
</dbReference>
<keyword evidence="11" id="KW-0496">Mitochondrion</keyword>
<dbReference type="InterPro" id="IPR050123">
    <property type="entry name" value="Prok_molybdopt-oxidoreductase"/>
</dbReference>
<reference evidence="11" key="1">
    <citation type="submission" date="2017-09" db="EMBL/GenBank/DDBJ databases">
        <title>Your Publication.</title>
        <authorList>
            <person name="Keepers K.G."/>
            <person name="Pogoda C.S."/>
            <person name="Hamsher S.E."/>
            <person name="Stepanek J.G."/>
            <person name="Kane N.C."/>
            <person name="Kociolek J.P."/>
        </authorList>
    </citation>
    <scope>NUCLEOTIDE SEQUENCE</scope>
</reference>
<dbReference type="GO" id="GO:0051539">
    <property type="term" value="F:4 iron, 4 sulfur cluster binding"/>
    <property type="evidence" value="ECO:0007669"/>
    <property type="project" value="UniProtKB-KW"/>
</dbReference>
<dbReference type="GO" id="GO:0016491">
    <property type="term" value="F:oxidoreductase activity"/>
    <property type="evidence" value="ECO:0007669"/>
    <property type="project" value="InterPro"/>
</dbReference>